<proteinExistence type="predicted"/>
<comment type="caution">
    <text evidence="2">The sequence shown here is derived from an EMBL/GenBank/DDBJ whole genome shotgun (WGS) entry which is preliminary data.</text>
</comment>
<evidence type="ECO:0000256" key="1">
    <source>
        <dbReference type="SAM" id="SignalP"/>
    </source>
</evidence>
<accession>E8M2Y5</accession>
<dbReference type="RefSeq" id="WP_008074338.1">
    <property type="nucleotide sequence ID" value="NZ_AEVT01000018.1"/>
</dbReference>
<evidence type="ECO:0000313" key="2">
    <source>
        <dbReference type="EMBL" id="EGA71643.1"/>
    </source>
</evidence>
<dbReference type="EMBL" id="AEVT01000018">
    <property type="protein sequence ID" value="EGA71643.1"/>
    <property type="molecule type" value="Genomic_DNA"/>
</dbReference>
<keyword evidence="1" id="KW-0732">Signal</keyword>
<dbReference type="GeneID" id="95568157"/>
<feature type="signal peptide" evidence="1">
    <location>
        <begin position="1"/>
        <end position="28"/>
    </location>
</feature>
<feature type="chain" id="PRO_5003227820" description="Lipoprotein" evidence="1">
    <location>
        <begin position="29"/>
        <end position="203"/>
    </location>
</feature>
<dbReference type="Proteomes" id="UP000006228">
    <property type="component" value="Unassembled WGS sequence"/>
</dbReference>
<dbReference type="eggNOG" id="ENOG502ZABB">
    <property type="taxonomic scope" value="Bacteria"/>
</dbReference>
<evidence type="ECO:0000313" key="3">
    <source>
        <dbReference type="Proteomes" id="UP000006228"/>
    </source>
</evidence>
<organism evidence="2 3">
    <name type="scientific">Vibrio sinaloensis DSM 21326</name>
    <dbReference type="NCBI Taxonomy" id="945550"/>
    <lineage>
        <taxon>Bacteria</taxon>
        <taxon>Pseudomonadati</taxon>
        <taxon>Pseudomonadota</taxon>
        <taxon>Gammaproteobacteria</taxon>
        <taxon>Vibrionales</taxon>
        <taxon>Vibrionaceae</taxon>
        <taxon>Vibrio</taxon>
        <taxon>Vibrio oreintalis group</taxon>
    </lineage>
</organism>
<dbReference type="Pfam" id="PF11659">
    <property type="entry name" value="DUF3261"/>
    <property type="match status" value="1"/>
</dbReference>
<evidence type="ECO:0008006" key="4">
    <source>
        <dbReference type="Google" id="ProtNLM"/>
    </source>
</evidence>
<gene>
    <name evidence="2" type="ORF">VISI1226_12691</name>
</gene>
<sequence length="203" mass="22292">MNQRLFKKASVLTLTAALIACSSAPKESAPTVSLSPSVSVTLPQPSELGYSLTASQLISATWQADRTSKSEQLPVHLQVNQDKVVLAGFSSWGTRILSLEYQASSITTDVLAGLEGSLPKPEQVLFNLMITLWPSSAWEGPLNEVRWRVIDTENSRAVFDNHGQQVIDIRYSQSDKLAGDIEFHNLTSDYAITIKTLQYNQAP</sequence>
<dbReference type="InterPro" id="IPR021675">
    <property type="entry name" value="DUF3261"/>
</dbReference>
<name>E8M2Y5_PHOS4</name>
<reference evidence="2 3" key="1">
    <citation type="journal article" date="2012" name="Int. J. Syst. Evol. Microbiol.">
        <title>Vibrio caribbeanicus sp. nov., isolated from the marine sponge Scleritoderma cyanea.</title>
        <authorList>
            <person name="Hoffmann M."/>
            <person name="Monday S.R."/>
            <person name="Allard M.W."/>
            <person name="Strain E.A."/>
            <person name="Whittaker P."/>
            <person name="Naum M."/>
            <person name="McCarthy P.J."/>
            <person name="Lopez J.V."/>
            <person name="Fischer M."/>
            <person name="Brown E.W."/>
        </authorList>
    </citation>
    <scope>NUCLEOTIDE SEQUENCE [LARGE SCALE GENOMIC DNA]</scope>
    <source>
        <strain evidence="3">DSMZ 21326</strain>
    </source>
</reference>
<protein>
    <recommendedName>
        <fullName evidence="4">Lipoprotein</fullName>
    </recommendedName>
</protein>
<dbReference type="AlphaFoldDB" id="E8M2Y5"/>
<dbReference type="OrthoDB" id="5915284at2"/>
<dbReference type="PROSITE" id="PS51257">
    <property type="entry name" value="PROKAR_LIPOPROTEIN"/>
    <property type="match status" value="1"/>
</dbReference>